<comment type="caution">
    <text evidence="1">The sequence shown here is derived from an EMBL/GenBank/DDBJ whole genome shotgun (WGS) entry which is preliminary data.</text>
</comment>
<reference evidence="1 2" key="1">
    <citation type="journal article" date="2022" name="New Phytol.">
        <title>Ecological generalism drives hyperdiversity of secondary metabolite gene clusters in xylarialean endophytes.</title>
        <authorList>
            <person name="Franco M.E.E."/>
            <person name="Wisecaver J.H."/>
            <person name="Arnold A.E."/>
            <person name="Ju Y.M."/>
            <person name="Slot J.C."/>
            <person name="Ahrendt S."/>
            <person name="Moore L.P."/>
            <person name="Eastman K.E."/>
            <person name="Scott K."/>
            <person name="Konkel Z."/>
            <person name="Mondo S.J."/>
            <person name="Kuo A."/>
            <person name="Hayes R.D."/>
            <person name="Haridas S."/>
            <person name="Andreopoulos B."/>
            <person name="Riley R."/>
            <person name="LaButti K."/>
            <person name="Pangilinan J."/>
            <person name="Lipzen A."/>
            <person name="Amirebrahimi M."/>
            <person name="Yan J."/>
            <person name="Adam C."/>
            <person name="Keymanesh K."/>
            <person name="Ng V."/>
            <person name="Louie K."/>
            <person name="Northen T."/>
            <person name="Drula E."/>
            <person name="Henrissat B."/>
            <person name="Hsieh H.M."/>
            <person name="Youens-Clark K."/>
            <person name="Lutzoni F."/>
            <person name="Miadlikowska J."/>
            <person name="Eastwood D.C."/>
            <person name="Hamelin R.C."/>
            <person name="Grigoriev I.V."/>
            <person name="U'Ren J.M."/>
        </authorList>
    </citation>
    <scope>NUCLEOTIDE SEQUENCE [LARGE SCALE GENOMIC DNA]</scope>
    <source>
        <strain evidence="1 2">ER1909</strain>
    </source>
</reference>
<evidence type="ECO:0000313" key="2">
    <source>
        <dbReference type="Proteomes" id="UP001497680"/>
    </source>
</evidence>
<name>A0ACC0CIQ8_9PEZI</name>
<keyword evidence="2" id="KW-1185">Reference proteome</keyword>
<organism evidence="1 2">
    <name type="scientific">Hypoxylon rubiginosum</name>
    <dbReference type="NCBI Taxonomy" id="110542"/>
    <lineage>
        <taxon>Eukaryota</taxon>
        <taxon>Fungi</taxon>
        <taxon>Dikarya</taxon>
        <taxon>Ascomycota</taxon>
        <taxon>Pezizomycotina</taxon>
        <taxon>Sordariomycetes</taxon>
        <taxon>Xylariomycetidae</taxon>
        <taxon>Xylariales</taxon>
        <taxon>Hypoxylaceae</taxon>
        <taxon>Hypoxylon</taxon>
    </lineage>
</organism>
<sequence length="536" mass="59783">MATKGITNTNRDASSWRWEIMSLLLSNLLMATQISILFFMDGKLYYETWRPILSLNTIIATLSAFYKAAQMHAVSAAIGQSKWIHYHGKPHRLNDLETYDESSRGPLGALEFVFKIRWGFATIGALVTILNLAIDPFTQQLVELSAREVAVPDTNVSFGYAFGYKNHTHRTAITPDAGMQAAILNGILNLQSTPEFQCSGACTWDGKYTTLGVSSVCENVTQTAMATKVCSWPNELHGNCTIMTPSGLQLNTLSGAFRTVLIFATDIILPTAVAKDEEYSPDIARVAFFRNSSIYARNLDTDMKAGDYRGEDITECTLSFAVHEYEGITANGSQFRIDNRRTLKLDTSRLTHLPHDRLFVFNQSSHTPSLYVDFDDWGYMGFFLSTLAFNIDIVTDSLGIIMNPSNIYGVSLINMDIPNVFDAVAESMTNYIRSIPGPYAHRALGSRIDTIVFVQVRWEWLALPLSVEIMAVIFTLGVIRRNQIHRLPPWKSSALALVSYRLDPTMNALATEYGGPKEVERKARETTVRLASAQIT</sequence>
<dbReference type="EMBL" id="MU394468">
    <property type="protein sequence ID" value="KAI6080210.1"/>
    <property type="molecule type" value="Genomic_DNA"/>
</dbReference>
<proteinExistence type="predicted"/>
<protein>
    <submittedName>
        <fullName evidence="1">Uncharacterized protein</fullName>
    </submittedName>
</protein>
<accession>A0ACC0CIQ8</accession>
<gene>
    <name evidence="1" type="ORF">F4821DRAFT_68804</name>
</gene>
<dbReference type="Proteomes" id="UP001497680">
    <property type="component" value="Unassembled WGS sequence"/>
</dbReference>
<evidence type="ECO:0000313" key="1">
    <source>
        <dbReference type="EMBL" id="KAI6080210.1"/>
    </source>
</evidence>